<reference evidence="3" key="1">
    <citation type="submission" date="2016-10" db="EMBL/GenBank/DDBJ databases">
        <authorList>
            <person name="Varghese N."/>
        </authorList>
    </citation>
    <scope>NUCLEOTIDE SEQUENCE [LARGE SCALE GENOMIC DNA]</scope>
    <source>
        <strain evidence="3">DSM 21843</strain>
    </source>
</reference>
<dbReference type="SUPFAM" id="SSF46785">
    <property type="entry name" value="Winged helix' DNA-binding domain"/>
    <property type="match status" value="1"/>
</dbReference>
<dbReference type="GO" id="GO:0003700">
    <property type="term" value="F:DNA-binding transcription factor activity"/>
    <property type="evidence" value="ECO:0007669"/>
    <property type="project" value="TreeGrafter"/>
</dbReference>
<evidence type="ECO:0000313" key="2">
    <source>
        <dbReference type="EMBL" id="SEO36949.1"/>
    </source>
</evidence>
<evidence type="ECO:0000256" key="1">
    <source>
        <dbReference type="ARBA" id="ARBA00023125"/>
    </source>
</evidence>
<dbReference type="Pfam" id="PF02082">
    <property type="entry name" value="Rrf2"/>
    <property type="match status" value="1"/>
</dbReference>
<dbReference type="GO" id="GO:0003677">
    <property type="term" value="F:DNA binding"/>
    <property type="evidence" value="ECO:0007669"/>
    <property type="project" value="UniProtKB-KW"/>
</dbReference>
<dbReference type="PROSITE" id="PS51197">
    <property type="entry name" value="HTH_RRF2_2"/>
    <property type="match status" value="1"/>
</dbReference>
<dbReference type="InterPro" id="IPR036390">
    <property type="entry name" value="WH_DNA-bd_sf"/>
</dbReference>
<sequence length="152" mass="16515">MRARGSPRSYAKGENMSGMYSTKGRYALRAMADLAMHEGWVSLGDVSKRQNISRKYLEQVIALMGKAGYVKSTRGKGGGYQLAVKPEELSVGQILRAAEGSLAPVECLDCTNGEVCPIMDTCPTISMWRDLGKITSEYLNDKTLADIISAAE</sequence>
<keyword evidence="3" id="KW-1185">Reference proteome</keyword>
<accession>A0A1H8P4S4</accession>
<name>A0A1H8P4S4_9ACTN</name>
<keyword evidence="1" id="KW-0238">DNA-binding</keyword>
<dbReference type="AlphaFoldDB" id="A0A1H8P4S4"/>
<dbReference type="PANTHER" id="PTHR33221:SF5">
    <property type="entry name" value="HTH-TYPE TRANSCRIPTIONAL REGULATOR ISCR"/>
    <property type="match status" value="1"/>
</dbReference>
<dbReference type="GO" id="GO:0005829">
    <property type="term" value="C:cytosol"/>
    <property type="evidence" value="ECO:0007669"/>
    <property type="project" value="TreeGrafter"/>
</dbReference>
<dbReference type="InterPro" id="IPR036388">
    <property type="entry name" value="WH-like_DNA-bd_sf"/>
</dbReference>
<dbReference type="Proteomes" id="UP000182975">
    <property type="component" value="Unassembled WGS sequence"/>
</dbReference>
<evidence type="ECO:0000313" key="3">
    <source>
        <dbReference type="Proteomes" id="UP000182975"/>
    </source>
</evidence>
<dbReference type="PANTHER" id="PTHR33221">
    <property type="entry name" value="WINGED HELIX-TURN-HELIX TRANSCRIPTIONAL REGULATOR, RRF2 FAMILY"/>
    <property type="match status" value="1"/>
</dbReference>
<gene>
    <name evidence="2" type="ORF">SAMN02910314_00019</name>
</gene>
<protein>
    <submittedName>
        <fullName evidence="2">Transcriptional regulator, BadM/Rrf2 family</fullName>
    </submittedName>
</protein>
<organism evidence="2 3">
    <name type="scientific">Denitrobacterium detoxificans</name>
    <dbReference type="NCBI Taxonomy" id="79604"/>
    <lineage>
        <taxon>Bacteria</taxon>
        <taxon>Bacillati</taxon>
        <taxon>Actinomycetota</taxon>
        <taxon>Coriobacteriia</taxon>
        <taxon>Eggerthellales</taxon>
        <taxon>Eggerthellaceae</taxon>
        <taxon>Denitrobacterium</taxon>
    </lineage>
</organism>
<dbReference type="Gene3D" id="1.10.10.10">
    <property type="entry name" value="Winged helix-like DNA-binding domain superfamily/Winged helix DNA-binding domain"/>
    <property type="match status" value="1"/>
</dbReference>
<dbReference type="EMBL" id="FOEC01000001">
    <property type="protein sequence ID" value="SEO36949.1"/>
    <property type="molecule type" value="Genomic_DNA"/>
</dbReference>
<dbReference type="InterPro" id="IPR000944">
    <property type="entry name" value="Tscrpt_reg_Rrf2"/>
</dbReference>
<dbReference type="STRING" id="79604.AAY81_09110"/>
<dbReference type="NCBIfam" id="TIGR00738">
    <property type="entry name" value="rrf2_super"/>
    <property type="match status" value="1"/>
</dbReference>
<proteinExistence type="predicted"/>